<dbReference type="PANTHER" id="PTHR36456">
    <property type="entry name" value="UPF0232 PROTEIN SCO3875"/>
    <property type="match status" value="1"/>
</dbReference>
<reference evidence="1 2" key="1">
    <citation type="submission" date="2018-03" db="EMBL/GenBank/DDBJ databases">
        <title>The ancient ancestry and fast evolution of plastids.</title>
        <authorList>
            <person name="Moore K.R."/>
            <person name="Magnabosco C."/>
            <person name="Momper L."/>
            <person name="Gold D.A."/>
            <person name="Bosak T."/>
            <person name="Fournier G.P."/>
        </authorList>
    </citation>
    <scope>NUCLEOTIDE SEQUENCE [LARGE SCALE GENOMIC DNA]</scope>
    <source>
        <strain evidence="1 2">CCALA 037</strain>
    </source>
</reference>
<dbReference type="Pfam" id="PF05258">
    <property type="entry name" value="DciA"/>
    <property type="match status" value="1"/>
</dbReference>
<dbReference type="OrthoDB" id="511752at2"/>
<accession>A0A2T1GB13</accession>
<dbReference type="AlphaFoldDB" id="A0A2T1GB13"/>
<dbReference type="EMBL" id="PVWO01000255">
    <property type="protein sequence ID" value="PSB54487.1"/>
    <property type="molecule type" value="Genomic_DNA"/>
</dbReference>
<sequence>MSLTSIASITSAIQNQPGWEGVRDWGAIVQAWSQIVSPAIAERTQPRSLSRGILTIATNSSSLAHQLTFGRQALCQRFNRLESAPSIVDLRFVAVGYTDRSVVTATEDRSVSIDSGDVVICSQCNCRAREGELRRWNVCRFCAIDLGICCQKVPM</sequence>
<dbReference type="PANTHER" id="PTHR36456:SF1">
    <property type="entry name" value="UPF0232 PROTEIN SCO3875"/>
    <property type="match status" value="1"/>
</dbReference>
<gene>
    <name evidence="1" type="ORF">C7B77_18015</name>
</gene>
<protein>
    <recommendedName>
        <fullName evidence="3">DUF721 domain-containing protein</fullName>
    </recommendedName>
</protein>
<evidence type="ECO:0008006" key="3">
    <source>
        <dbReference type="Google" id="ProtNLM"/>
    </source>
</evidence>
<dbReference type="InterPro" id="IPR007922">
    <property type="entry name" value="DciA-like"/>
</dbReference>
<dbReference type="Proteomes" id="UP000238937">
    <property type="component" value="Unassembled WGS sequence"/>
</dbReference>
<keyword evidence="2" id="KW-1185">Reference proteome</keyword>
<evidence type="ECO:0000313" key="1">
    <source>
        <dbReference type="EMBL" id="PSB54487.1"/>
    </source>
</evidence>
<comment type="caution">
    <text evidence="1">The sequence shown here is derived from an EMBL/GenBank/DDBJ whole genome shotgun (WGS) entry which is preliminary data.</text>
</comment>
<proteinExistence type="predicted"/>
<organism evidence="1 2">
    <name type="scientific">Chamaesiphon polymorphus CCALA 037</name>
    <dbReference type="NCBI Taxonomy" id="2107692"/>
    <lineage>
        <taxon>Bacteria</taxon>
        <taxon>Bacillati</taxon>
        <taxon>Cyanobacteriota</taxon>
        <taxon>Cyanophyceae</taxon>
        <taxon>Gomontiellales</taxon>
        <taxon>Chamaesiphonaceae</taxon>
        <taxon>Chamaesiphon</taxon>
    </lineage>
</organism>
<evidence type="ECO:0000313" key="2">
    <source>
        <dbReference type="Proteomes" id="UP000238937"/>
    </source>
</evidence>
<name>A0A2T1GB13_9CYAN</name>
<dbReference type="RefSeq" id="WP_106307843.1">
    <property type="nucleotide sequence ID" value="NZ_PVWO01000255.1"/>
</dbReference>